<feature type="domain" description="4Fe-4S ferredoxin-type" evidence="9">
    <location>
        <begin position="1136"/>
        <end position="1165"/>
    </location>
</feature>
<proteinExistence type="inferred from homology"/>
<dbReference type="Gene3D" id="3.50.50.60">
    <property type="entry name" value="FAD/NAD(P)-binding domain"/>
    <property type="match status" value="2"/>
</dbReference>
<accession>A0A1M7Y3F1</accession>
<dbReference type="EMBL" id="FRFE01000006">
    <property type="protein sequence ID" value="SHO46650.1"/>
    <property type="molecule type" value="Genomic_DNA"/>
</dbReference>
<feature type="domain" description="4Fe-4S ferredoxin-type" evidence="9">
    <location>
        <begin position="172"/>
        <end position="201"/>
    </location>
</feature>
<dbReference type="InterPro" id="IPR017900">
    <property type="entry name" value="4Fe4S_Fe_S_CS"/>
</dbReference>
<organism evidence="10 11">
    <name type="scientific">Desulfopila aestuarii DSM 18488</name>
    <dbReference type="NCBI Taxonomy" id="1121416"/>
    <lineage>
        <taxon>Bacteria</taxon>
        <taxon>Pseudomonadati</taxon>
        <taxon>Thermodesulfobacteriota</taxon>
        <taxon>Desulfobulbia</taxon>
        <taxon>Desulfobulbales</taxon>
        <taxon>Desulfocapsaceae</taxon>
        <taxon>Desulfopila</taxon>
    </lineage>
</organism>
<keyword evidence="8" id="KW-0411">Iron-sulfur</keyword>
<evidence type="ECO:0000256" key="5">
    <source>
        <dbReference type="ARBA" id="ARBA00022827"/>
    </source>
</evidence>
<dbReference type="InterPro" id="IPR023753">
    <property type="entry name" value="FAD/NAD-binding_dom"/>
</dbReference>
<comment type="similarity">
    <text evidence="2">Belongs to the HdrA family.</text>
</comment>
<dbReference type="Gene3D" id="3.30.70.20">
    <property type="match status" value="4"/>
</dbReference>
<evidence type="ECO:0000256" key="2">
    <source>
        <dbReference type="ARBA" id="ARBA00006561"/>
    </source>
</evidence>
<feature type="domain" description="4Fe-4S ferredoxin-type" evidence="9">
    <location>
        <begin position="253"/>
        <end position="282"/>
    </location>
</feature>
<feature type="domain" description="4Fe-4S ferredoxin-type" evidence="9">
    <location>
        <begin position="1166"/>
        <end position="1195"/>
    </location>
</feature>
<dbReference type="Pfam" id="PF07992">
    <property type="entry name" value="Pyr_redox_2"/>
    <property type="match status" value="2"/>
</dbReference>
<dbReference type="Pfam" id="PF12831">
    <property type="entry name" value="FAD_oxidored"/>
    <property type="match status" value="1"/>
</dbReference>
<feature type="domain" description="4Fe-4S ferredoxin-type" evidence="9">
    <location>
        <begin position="202"/>
        <end position="233"/>
    </location>
</feature>
<dbReference type="SUPFAM" id="SSF51971">
    <property type="entry name" value="Nucleotide-binding domain"/>
    <property type="match status" value="1"/>
</dbReference>
<dbReference type="PANTHER" id="PTHR43498">
    <property type="entry name" value="FERREDOXIN:COB-COM HETERODISULFIDE REDUCTASE SUBUNIT A"/>
    <property type="match status" value="1"/>
</dbReference>
<keyword evidence="3" id="KW-0004">4Fe-4S</keyword>
<dbReference type="Gene3D" id="3.40.50.720">
    <property type="entry name" value="NAD(P)-binding Rossmann-like Domain"/>
    <property type="match status" value="1"/>
</dbReference>
<dbReference type="AlphaFoldDB" id="A0A1M7Y3F1"/>
<dbReference type="Proteomes" id="UP000184603">
    <property type="component" value="Unassembled WGS sequence"/>
</dbReference>
<sequence>MNLDPQTTSIKTPLPVGAVLVVGGGISGMQSALDLANSGFKVYMVEKSPAIGGKMAQLDKTFPTNDCSMCIVSPKLVEVGRHKNIELFTHSELTGLTGEQGNFSATIRSHARFVDIAKCTGCGLCEYTCPVTYRSEFPQQTDDDGKKKYPKSKDKRLITVKELPNPSSLAAWTFSVNQEKCGKCGLCSKACLQNAIIWEKGNTANVDSAKCTGCGACFTACPDKFNAVEISNAPELEKSLGAAIVTRSQELRKAFAKNQPEHCIRCGLCAMMCKEAMGINALKLHEQGIEAGVDICQMCGSCISVCPVDYLAMEKLTNRTAQPLLDEFNERLNRRKPVNIHYPQAVPRVPTIDPDSCVQLNTGNCGICSSICGVGAINYRDEINEQTVEIGSVIYSPGFEVSDPKLRAEFGYGIYQNVVTSIEFERLLSASGPTSGTVTRPGDGSHPKKIAWIQCVGSRDHSCNREYCSSVCCMYATKEAYIAREHDKSIEPTIFYIDMRSFGKNFDEYIERAKENKVRYVRAMVSRLYEDPQTGNLELRYTDETGKRLTEEFDMVVLSVGIQVHESSKQLADLLGIAVDKYGFAVTDTFSPLAASRPGIYVSGAFNGPKDIPETVSEASGAAQVASAAIASARGSRITREQLPTERELQPDEELRIGVFICHCGTNIASVVNVPEVMEYARTLPGVVYVDKPLYTCSQDSQEQMRTIIEENNLNRIVVSACSPTTHEPLFMSTIRAAGLNKYYFDMANIRDQCSWVHPLEPDKATEKAKRLTRMAVANASQTEPLQEMEFPVDTRLLIIGGGVAGMNAALSAANQGCSVFLVEKEATLGGNLNTLRQTTDHRNIQEYLNTLITKVRQDERIKVYTSSMVVEHSGFVGAFQTEIITPTGAQRTLKHGAIILATGGMENRPSLFSLGESKQVVTQAEFERMMADEPEKFSLTRHIVMIQCVGSRDKEQQDYCSRVCCNQAVKNSLSFKKLRPEGRVDILYRDMRTYGLGELSYRKSRELGVNFIRYEPEKNMPILSSTEGGLQVLVNDPSIRSDVFLNPDLLVLSTGIKPRDTDELSSMLRCTRNRHGFFIEAHAKLRPVDLPSEGLFMAGTAHGPKNIPETISQAQAAVSRALTILSRDKLTLSAVVSKVDPKNCAVCLTCVRACPYGVPVINAEHSAEINPALCHGCGICVAECPAKTISLGRYNDKNMFAKIRSERPEPQAVEEDIA</sequence>
<dbReference type="Pfam" id="PF13237">
    <property type="entry name" value="Fer4_10"/>
    <property type="match status" value="1"/>
</dbReference>
<comment type="cofactor">
    <cofactor evidence="1">
        <name>FAD</name>
        <dbReference type="ChEBI" id="CHEBI:57692"/>
    </cofactor>
</comment>
<dbReference type="GO" id="GO:0051539">
    <property type="term" value="F:4 iron, 4 sulfur cluster binding"/>
    <property type="evidence" value="ECO:0007669"/>
    <property type="project" value="UniProtKB-KW"/>
</dbReference>
<evidence type="ECO:0000256" key="6">
    <source>
        <dbReference type="ARBA" id="ARBA00023002"/>
    </source>
</evidence>
<evidence type="ECO:0000313" key="11">
    <source>
        <dbReference type="Proteomes" id="UP000184603"/>
    </source>
</evidence>
<evidence type="ECO:0000256" key="7">
    <source>
        <dbReference type="ARBA" id="ARBA00023004"/>
    </source>
</evidence>
<keyword evidence="4" id="KW-0479">Metal-binding</keyword>
<evidence type="ECO:0000313" key="10">
    <source>
        <dbReference type="EMBL" id="SHO46650.1"/>
    </source>
</evidence>
<dbReference type="InterPro" id="IPR039650">
    <property type="entry name" value="HdrA-like"/>
</dbReference>
<keyword evidence="11" id="KW-1185">Reference proteome</keyword>
<dbReference type="InterPro" id="IPR017896">
    <property type="entry name" value="4Fe4S_Fe-S-bd"/>
</dbReference>
<dbReference type="PRINTS" id="PR00411">
    <property type="entry name" value="PNDRDTASEI"/>
</dbReference>
<evidence type="ECO:0000256" key="8">
    <source>
        <dbReference type="ARBA" id="ARBA00023014"/>
    </source>
</evidence>
<dbReference type="STRING" id="1121416.SAMN02745220_01581"/>
<evidence type="ECO:0000256" key="4">
    <source>
        <dbReference type="ARBA" id="ARBA00022723"/>
    </source>
</evidence>
<evidence type="ECO:0000259" key="9">
    <source>
        <dbReference type="PROSITE" id="PS51379"/>
    </source>
</evidence>
<feature type="domain" description="4Fe-4S ferredoxin-type" evidence="9">
    <location>
        <begin position="287"/>
        <end position="316"/>
    </location>
</feature>
<protein>
    <submittedName>
        <fullName evidence="10">Heterodisulfide reductase subunit A</fullName>
    </submittedName>
</protein>
<keyword evidence="7" id="KW-0408">Iron</keyword>
<feature type="domain" description="4Fe-4S ferredoxin-type" evidence="9">
    <location>
        <begin position="348"/>
        <end position="382"/>
    </location>
</feature>
<dbReference type="SUPFAM" id="SSF51905">
    <property type="entry name" value="FAD/NAD(P)-binding domain"/>
    <property type="match status" value="1"/>
</dbReference>
<evidence type="ECO:0000256" key="1">
    <source>
        <dbReference type="ARBA" id="ARBA00001974"/>
    </source>
</evidence>
<dbReference type="SUPFAM" id="SSF54862">
    <property type="entry name" value="4Fe-4S ferredoxins"/>
    <property type="match status" value="3"/>
</dbReference>
<dbReference type="PROSITE" id="PS00198">
    <property type="entry name" value="4FE4S_FER_1"/>
    <property type="match status" value="3"/>
</dbReference>
<gene>
    <name evidence="10" type="ORF">SAMN02745220_01581</name>
</gene>
<feature type="domain" description="4Fe-4S ferredoxin-type" evidence="9">
    <location>
        <begin position="110"/>
        <end position="139"/>
    </location>
</feature>
<dbReference type="InterPro" id="IPR036188">
    <property type="entry name" value="FAD/NAD-bd_sf"/>
</dbReference>
<dbReference type="PANTHER" id="PTHR43498:SF1">
    <property type="entry name" value="COB--COM HETERODISULFIDE REDUCTASE IRON-SULFUR SUBUNIT A"/>
    <property type="match status" value="1"/>
</dbReference>
<reference evidence="10 11" key="1">
    <citation type="submission" date="2016-12" db="EMBL/GenBank/DDBJ databases">
        <authorList>
            <person name="Song W.-J."/>
            <person name="Kurnit D.M."/>
        </authorList>
    </citation>
    <scope>NUCLEOTIDE SEQUENCE [LARGE SCALE GENOMIC DNA]</scope>
    <source>
        <strain evidence="10 11">DSM 18488</strain>
    </source>
</reference>
<dbReference type="GO" id="GO:0046872">
    <property type="term" value="F:metal ion binding"/>
    <property type="evidence" value="ECO:0007669"/>
    <property type="project" value="UniProtKB-KW"/>
</dbReference>
<keyword evidence="6" id="KW-0560">Oxidoreductase</keyword>
<keyword evidence="5" id="KW-0285">Flavoprotein</keyword>
<name>A0A1M7Y3F1_9BACT</name>
<dbReference type="OrthoDB" id="9766627at2"/>
<dbReference type="GO" id="GO:0016491">
    <property type="term" value="F:oxidoreductase activity"/>
    <property type="evidence" value="ECO:0007669"/>
    <property type="project" value="UniProtKB-KW"/>
</dbReference>
<dbReference type="PROSITE" id="PS51379">
    <property type="entry name" value="4FE4S_FER_2"/>
    <property type="match status" value="8"/>
</dbReference>
<keyword evidence="5" id="KW-0274">FAD</keyword>
<dbReference type="Pfam" id="PF12838">
    <property type="entry name" value="Fer4_7"/>
    <property type="match status" value="1"/>
</dbReference>
<evidence type="ECO:0000256" key="3">
    <source>
        <dbReference type="ARBA" id="ARBA00022485"/>
    </source>
</evidence>